<evidence type="ECO:0000256" key="3">
    <source>
        <dbReference type="ARBA" id="ARBA00022679"/>
    </source>
</evidence>
<dbReference type="InterPro" id="IPR036582">
    <property type="entry name" value="Mao_N_sf"/>
</dbReference>
<feature type="active site" description="Nucleophile" evidence="9">
    <location>
        <position position="241"/>
    </location>
</feature>
<comment type="pathway">
    <text evidence="8">Glycan biosynthesis.</text>
</comment>
<dbReference type="Proteomes" id="UP000367750">
    <property type="component" value="Unassembled WGS sequence"/>
</dbReference>
<keyword evidence="3" id="KW-0808">Transferase</keyword>
<dbReference type="Gene3D" id="2.40.440.10">
    <property type="entry name" value="L,D-transpeptidase catalytic domain-like"/>
    <property type="match status" value="1"/>
</dbReference>
<dbReference type="GO" id="GO:0005576">
    <property type="term" value="C:extracellular region"/>
    <property type="evidence" value="ECO:0007669"/>
    <property type="project" value="TreeGrafter"/>
</dbReference>
<evidence type="ECO:0000256" key="6">
    <source>
        <dbReference type="ARBA" id="ARBA00022984"/>
    </source>
</evidence>
<evidence type="ECO:0000313" key="12">
    <source>
        <dbReference type="EMBL" id="KAA9004855.1"/>
    </source>
</evidence>
<dbReference type="GO" id="GO:0018104">
    <property type="term" value="P:peptidoglycan-protein cross-linking"/>
    <property type="evidence" value="ECO:0007669"/>
    <property type="project" value="TreeGrafter"/>
</dbReference>
<evidence type="ECO:0000256" key="9">
    <source>
        <dbReference type="PROSITE-ProRule" id="PRU01373"/>
    </source>
</evidence>
<evidence type="ECO:0000256" key="1">
    <source>
        <dbReference type="ARBA" id="ARBA00004752"/>
    </source>
</evidence>
<accession>A0A5J5G9T2</accession>
<evidence type="ECO:0000256" key="4">
    <source>
        <dbReference type="ARBA" id="ARBA00022801"/>
    </source>
</evidence>
<gene>
    <name evidence="12" type="ORF">F4V43_09485</name>
</gene>
<dbReference type="SUPFAM" id="SSF55383">
    <property type="entry name" value="Copper amine oxidase, domain N"/>
    <property type="match status" value="1"/>
</dbReference>
<keyword evidence="13" id="KW-1185">Reference proteome</keyword>
<comment type="pathway">
    <text evidence="1 9">Cell wall biogenesis; peptidoglycan biosynthesis.</text>
</comment>
<dbReference type="GO" id="GO:0016740">
    <property type="term" value="F:transferase activity"/>
    <property type="evidence" value="ECO:0007669"/>
    <property type="project" value="UniProtKB-KW"/>
</dbReference>
<protein>
    <submittedName>
        <fullName evidence="12">L,D-transpeptidase family protein</fullName>
    </submittedName>
</protein>
<dbReference type="GO" id="GO:0008360">
    <property type="term" value="P:regulation of cell shape"/>
    <property type="evidence" value="ECO:0007669"/>
    <property type="project" value="UniProtKB-UniRule"/>
</dbReference>
<evidence type="ECO:0000256" key="2">
    <source>
        <dbReference type="ARBA" id="ARBA00005992"/>
    </source>
</evidence>
<dbReference type="InterPro" id="IPR038063">
    <property type="entry name" value="Transpep_catalytic_dom"/>
</dbReference>
<dbReference type="AlphaFoldDB" id="A0A5J5G9T2"/>
<evidence type="ECO:0000259" key="11">
    <source>
        <dbReference type="PROSITE" id="PS52029"/>
    </source>
</evidence>
<dbReference type="PROSITE" id="PS52029">
    <property type="entry name" value="LD_TPASE"/>
    <property type="match status" value="1"/>
</dbReference>
<reference evidence="12 13" key="1">
    <citation type="submission" date="2019-09" db="EMBL/GenBank/DDBJ databases">
        <title>Bacillus ochoae sp. nov., Paenibacillus whitsoniae sp. nov., Paenibacillus spiritus sp. nov. Isolated from the Mars Exploration Rover during spacecraft assembly.</title>
        <authorList>
            <person name="Seuylemezian A."/>
            <person name="Vaishampayan P."/>
        </authorList>
    </citation>
    <scope>NUCLEOTIDE SEQUENCE [LARGE SCALE GENOMIC DNA]</scope>
    <source>
        <strain evidence="12 13">MER_111</strain>
    </source>
</reference>
<dbReference type="InterPro" id="IPR005490">
    <property type="entry name" value="LD_TPept_cat_dom"/>
</dbReference>
<evidence type="ECO:0000256" key="10">
    <source>
        <dbReference type="SAM" id="MobiDB-lite"/>
    </source>
</evidence>
<dbReference type="GO" id="GO:0071972">
    <property type="term" value="F:peptidoglycan L,D-transpeptidase activity"/>
    <property type="evidence" value="ECO:0007669"/>
    <property type="project" value="TreeGrafter"/>
</dbReference>
<evidence type="ECO:0000256" key="8">
    <source>
        <dbReference type="ARBA" id="ARBA00060592"/>
    </source>
</evidence>
<evidence type="ECO:0000256" key="5">
    <source>
        <dbReference type="ARBA" id="ARBA00022960"/>
    </source>
</evidence>
<organism evidence="12 13">
    <name type="scientific">Paenibacillus spiritus</name>
    <dbReference type="NCBI Taxonomy" id="2496557"/>
    <lineage>
        <taxon>Bacteria</taxon>
        <taxon>Bacillati</taxon>
        <taxon>Bacillota</taxon>
        <taxon>Bacilli</taxon>
        <taxon>Bacillales</taxon>
        <taxon>Paenibacillaceae</taxon>
        <taxon>Paenibacillus</taxon>
    </lineage>
</organism>
<evidence type="ECO:0000256" key="7">
    <source>
        <dbReference type="ARBA" id="ARBA00023316"/>
    </source>
</evidence>
<dbReference type="InterPro" id="IPR050979">
    <property type="entry name" value="LD-transpeptidase"/>
</dbReference>
<dbReference type="CDD" id="cd16913">
    <property type="entry name" value="YkuD_like"/>
    <property type="match status" value="1"/>
</dbReference>
<sequence>MLNLFILPSDALFETVFPDSSSALRNGGLWPDQSSSAQKICRRPSSLLQLSSIFRVWIREEMHGKKRRRRQELNQQATETRLPENRSGKRAGRNRSCGASGLSLRGIAGRLALALLVLAGLFGQAEWPQASAASAAGSSRDLIIVNKTTNRLAWFSGGEEIRTFPVATGRTKALTPEGSFPIVSKIKNRPYYKDHIAGGDPKNPLGDRWLGLQVNDTYGTTYAIHGNNNESSIGKHVSAGCIRMHNDDIRWLYPKIAKGTRVVIVSSEQSMKALAVKAGYKLDRQSVAGSFQIGASRIGADRPFVIAGGRVFVPLRETAEAAGAVIGRKDSGALTVTRGGRTAAHLPLGSTVAADGRNYGLPASSFYEDGVLMVPLAALPALLGGDAAWNSASKTAVLKL</sequence>
<evidence type="ECO:0000313" key="13">
    <source>
        <dbReference type="Proteomes" id="UP000367750"/>
    </source>
</evidence>
<dbReference type="SUPFAM" id="SSF141523">
    <property type="entry name" value="L,D-transpeptidase catalytic domain-like"/>
    <property type="match status" value="1"/>
</dbReference>
<proteinExistence type="inferred from homology"/>
<dbReference type="InterPro" id="IPR012854">
    <property type="entry name" value="Cu_amine_oxidase-like_N"/>
</dbReference>
<keyword evidence="5 9" id="KW-0133">Cell shape</keyword>
<dbReference type="Pfam" id="PF07833">
    <property type="entry name" value="Cu_amine_oxidN1"/>
    <property type="match status" value="1"/>
</dbReference>
<dbReference type="EMBL" id="VYKK01000012">
    <property type="protein sequence ID" value="KAA9004855.1"/>
    <property type="molecule type" value="Genomic_DNA"/>
</dbReference>
<keyword evidence="6 9" id="KW-0573">Peptidoglycan synthesis</keyword>
<keyword evidence="4" id="KW-0378">Hydrolase</keyword>
<keyword evidence="7 9" id="KW-0961">Cell wall biogenesis/degradation</keyword>
<dbReference type="PANTHER" id="PTHR30582">
    <property type="entry name" value="L,D-TRANSPEPTIDASE"/>
    <property type="match status" value="1"/>
</dbReference>
<feature type="domain" description="L,D-TPase catalytic" evidence="11">
    <location>
        <begin position="141"/>
        <end position="265"/>
    </location>
</feature>
<dbReference type="PANTHER" id="PTHR30582:SF4">
    <property type="entry name" value="L,D-TRANSPEPTIDASE YQJB-RELATED"/>
    <property type="match status" value="1"/>
</dbReference>
<feature type="region of interest" description="Disordered" evidence="10">
    <location>
        <begin position="65"/>
        <end position="97"/>
    </location>
</feature>
<dbReference type="Pfam" id="PF03734">
    <property type="entry name" value="YkuD"/>
    <property type="match status" value="1"/>
</dbReference>
<comment type="caution">
    <text evidence="12">The sequence shown here is derived from an EMBL/GenBank/DDBJ whole genome shotgun (WGS) entry which is preliminary data.</text>
</comment>
<comment type="similarity">
    <text evidence="2">Belongs to the YkuD family.</text>
</comment>
<dbReference type="UniPathway" id="UPA00219"/>
<feature type="active site" description="Proton donor/acceptor" evidence="9">
    <location>
        <position position="225"/>
    </location>
</feature>
<dbReference type="GO" id="GO:0071555">
    <property type="term" value="P:cell wall organization"/>
    <property type="evidence" value="ECO:0007669"/>
    <property type="project" value="UniProtKB-UniRule"/>
</dbReference>
<name>A0A5J5G9T2_9BACL</name>
<dbReference type="OrthoDB" id="9787225at2"/>
<dbReference type="FunFam" id="2.40.440.10:FF:000003">
    <property type="entry name" value="L,D-transpeptidase YciB"/>
    <property type="match status" value="1"/>
</dbReference>